<dbReference type="Gene3D" id="2.60.40.10">
    <property type="entry name" value="Immunoglobulins"/>
    <property type="match status" value="3"/>
</dbReference>
<dbReference type="PROSITE" id="PS50853">
    <property type="entry name" value="FN3"/>
    <property type="match status" value="2"/>
</dbReference>
<dbReference type="PROSITE" id="PS50835">
    <property type="entry name" value="IG_LIKE"/>
    <property type="match status" value="1"/>
</dbReference>
<feature type="domain" description="Ig-like" evidence="3">
    <location>
        <begin position="53"/>
        <end position="146"/>
    </location>
</feature>
<evidence type="ECO:0000313" key="6">
    <source>
        <dbReference type="Proteomes" id="UP000018467"/>
    </source>
</evidence>
<accession>A0A3B1JH55</accession>
<dbReference type="Pfam" id="PF00041">
    <property type="entry name" value="fn3"/>
    <property type="match status" value="2"/>
</dbReference>
<keyword evidence="1" id="KW-0677">Repeat</keyword>
<dbReference type="Proteomes" id="UP000018467">
    <property type="component" value="Unassembled WGS sequence"/>
</dbReference>
<dbReference type="InterPro" id="IPR003599">
    <property type="entry name" value="Ig_sub"/>
</dbReference>
<dbReference type="CDD" id="cd05748">
    <property type="entry name" value="Ig_Titin_like"/>
    <property type="match status" value="1"/>
</dbReference>
<dbReference type="SUPFAM" id="SSF48726">
    <property type="entry name" value="Immunoglobulin"/>
    <property type="match status" value="2"/>
</dbReference>
<evidence type="ECO:0008006" key="7">
    <source>
        <dbReference type="Google" id="ProtNLM"/>
    </source>
</evidence>
<dbReference type="SMART" id="SM00408">
    <property type="entry name" value="IGc2"/>
    <property type="match status" value="1"/>
</dbReference>
<organism evidence="5 6">
    <name type="scientific">Astyanax mexicanus</name>
    <name type="common">Blind cave fish</name>
    <name type="synonym">Astyanax fasciatus mexicanus</name>
    <dbReference type="NCBI Taxonomy" id="7994"/>
    <lineage>
        <taxon>Eukaryota</taxon>
        <taxon>Metazoa</taxon>
        <taxon>Chordata</taxon>
        <taxon>Craniata</taxon>
        <taxon>Vertebrata</taxon>
        <taxon>Euteleostomi</taxon>
        <taxon>Actinopterygii</taxon>
        <taxon>Neopterygii</taxon>
        <taxon>Teleostei</taxon>
        <taxon>Ostariophysi</taxon>
        <taxon>Characiformes</taxon>
        <taxon>Characoidei</taxon>
        <taxon>Acestrorhamphidae</taxon>
        <taxon>Acestrorhamphinae</taxon>
        <taxon>Astyanax</taxon>
    </lineage>
</organism>
<dbReference type="GeneTree" id="ENSGT01150000286978"/>
<sequence>LFHHTADTPGPPLNLMVKEASKDSAIAAVNAMGVGEPAQTADLVEIIEREEIPDLELDVELRRTLTVIAKAGDNIKVEVPVTGRPKPTVSWQKDNQALKLTQRTMVENTSTSSILTMNECLRSDSGVYSVTGKNIVGSVTENIIVKVHDVPGPPKGPIKLDKIWTKPEYDGGFKITGYIVEKRDLPAGRWIRANFTNIIETTFTVSGLTKDESYEFRVFARNSAGALSNPSEQSDPITCKDDIIEPRIMVDAKFKDVLLVRAGESFKLDADVAGQPLPSMVWTKDGKDVILQDVTKTSVTLSWEKPEHDGGSRVVAYVVEIQPKGSDKWSQSVIVKVPE</sequence>
<dbReference type="PRINTS" id="PR00014">
    <property type="entry name" value="FNTYPEIII"/>
</dbReference>
<evidence type="ECO:0000256" key="2">
    <source>
        <dbReference type="ARBA" id="ARBA00023319"/>
    </source>
</evidence>
<dbReference type="SMART" id="SM00060">
    <property type="entry name" value="FN3"/>
    <property type="match status" value="2"/>
</dbReference>
<dbReference type="PANTHER" id="PTHR14340">
    <property type="entry name" value="MICROFIBRIL-ASSOCIATED GLYCOPROTEIN 3"/>
    <property type="match status" value="1"/>
</dbReference>
<feature type="domain" description="Fibronectin type-III" evidence="4">
    <location>
        <begin position="285"/>
        <end position="339"/>
    </location>
</feature>
<reference evidence="5" key="4">
    <citation type="submission" date="2025-09" db="UniProtKB">
        <authorList>
            <consortium name="Ensembl"/>
        </authorList>
    </citation>
    <scope>IDENTIFICATION</scope>
</reference>
<evidence type="ECO:0000259" key="3">
    <source>
        <dbReference type="PROSITE" id="PS50835"/>
    </source>
</evidence>
<dbReference type="Bgee" id="ENSAMXG00000038187">
    <property type="expression patterns" value="Expressed in muscle tissue and 6 other cell types or tissues"/>
</dbReference>
<dbReference type="Ensembl" id="ENSAMXT00000037730.1">
    <property type="protein sequence ID" value="ENSAMXP00000041658.1"/>
    <property type="gene ID" value="ENSAMXG00000038187.1"/>
</dbReference>
<dbReference type="Pfam" id="PF07679">
    <property type="entry name" value="I-set"/>
    <property type="match status" value="1"/>
</dbReference>
<dbReference type="SUPFAM" id="SSF49265">
    <property type="entry name" value="Fibronectin type III"/>
    <property type="match status" value="2"/>
</dbReference>
<dbReference type="InterPro" id="IPR003961">
    <property type="entry name" value="FN3_dom"/>
</dbReference>
<reference evidence="6" key="1">
    <citation type="submission" date="2013-03" db="EMBL/GenBank/DDBJ databases">
        <authorList>
            <person name="Jeffery W."/>
            <person name="Warren W."/>
            <person name="Wilson R.K."/>
        </authorList>
    </citation>
    <scope>NUCLEOTIDE SEQUENCE</scope>
    <source>
        <strain evidence="6">female</strain>
    </source>
</reference>
<dbReference type="InterPro" id="IPR013783">
    <property type="entry name" value="Ig-like_fold"/>
</dbReference>
<evidence type="ECO:0000256" key="1">
    <source>
        <dbReference type="ARBA" id="ARBA00022737"/>
    </source>
</evidence>
<keyword evidence="2" id="KW-0393">Immunoglobulin domain</keyword>
<dbReference type="GO" id="GO:0031430">
    <property type="term" value="C:M band"/>
    <property type="evidence" value="ECO:0007669"/>
    <property type="project" value="TreeGrafter"/>
</dbReference>
<protein>
    <recommendedName>
        <fullName evidence="7">Titin</fullName>
    </recommendedName>
</protein>
<dbReference type="InterPro" id="IPR036116">
    <property type="entry name" value="FN3_sf"/>
</dbReference>
<dbReference type="PANTHER" id="PTHR14340:SF13">
    <property type="entry name" value="TITIN"/>
    <property type="match status" value="1"/>
</dbReference>
<dbReference type="GO" id="GO:0048738">
    <property type="term" value="P:cardiac muscle tissue development"/>
    <property type="evidence" value="ECO:0007669"/>
    <property type="project" value="TreeGrafter"/>
</dbReference>
<dbReference type="InterPro" id="IPR013098">
    <property type="entry name" value="Ig_I-set"/>
</dbReference>
<feature type="domain" description="Fibronectin type-III" evidence="4">
    <location>
        <begin position="139"/>
        <end position="242"/>
    </location>
</feature>
<dbReference type="AlphaFoldDB" id="A0A3B1JH55"/>
<keyword evidence="6" id="KW-1185">Reference proteome</keyword>
<dbReference type="CDD" id="cd00063">
    <property type="entry name" value="FN3"/>
    <property type="match status" value="2"/>
</dbReference>
<dbReference type="InterPro" id="IPR003598">
    <property type="entry name" value="Ig_sub2"/>
</dbReference>
<dbReference type="InterPro" id="IPR007110">
    <property type="entry name" value="Ig-like_dom"/>
</dbReference>
<dbReference type="GO" id="GO:0045214">
    <property type="term" value="P:sarcomere organization"/>
    <property type="evidence" value="ECO:0007669"/>
    <property type="project" value="TreeGrafter"/>
</dbReference>
<dbReference type="InterPro" id="IPR036179">
    <property type="entry name" value="Ig-like_dom_sf"/>
</dbReference>
<evidence type="ECO:0000259" key="4">
    <source>
        <dbReference type="PROSITE" id="PS50853"/>
    </source>
</evidence>
<dbReference type="GO" id="GO:0008307">
    <property type="term" value="F:structural constituent of muscle"/>
    <property type="evidence" value="ECO:0007669"/>
    <property type="project" value="TreeGrafter"/>
</dbReference>
<evidence type="ECO:0000313" key="5">
    <source>
        <dbReference type="Ensembl" id="ENSAMXP00000041658.1"/>
    </source>
</evidence>
<dbReference type="SMART" id="SM00409">
    <property type="entry name" value="IG"/>
    <property type="match status" value="1"/>
</dbReference>
<dbReference type="FunFam" id="2.60.40.10:FF:000002">
    <property type="entry name" value="Titin a"/>
    <property type="match status" value="1"/>
</dbReference>
<name>A0A3B1JH55_ASTMX</name>
<reference evidence="6" key="2">
    <citation type="journal article" date="2014" name="Nat. Commun.">
        <title>The cavefish genome reveals candidate genes for eye loss.</title>
        <authorList>
            <person name="McGaugh S.E."/>
            <person name="Gross J.B."/>
            <person name="Aken B."/>
            <person name="Blin M."/>
            <person name="Borowsky R."/>
            <person name="Chalopin D."/>
            <person name="Hinaux H."/>
            <person name="Jeffery W.R."/>
            <person name="Keene A."/>
            <person name="Ma L."/>
            <person name="Minx P."/>
            <person name="Murphy D."/>
            <person name="O'Quin K.E."/>
            <person name="Retaux S."/>
            <person name="Rohner N."/>
            <person name="Searle S.M."/>
            <person name="Stahl B.A."/>
            <person name="Tabin C."/>
            <person name="Volff J.N."/>
            <person name="Yoshizawa M."/>
            <person name="Warren W.C."/>
        </authorList>
    </citation>
    <scope>NUCLEOTIDE SEQUENCE [LARGE SCALE GENOMIC DNA]</scope>
    <source>
        <strain evidence="6">female</strain>
    </source>
</reference>
<dbReference type="FunFam" id="2.60.40.10:FF:000011">
    <property type="entry name" value="Titin b"/>
    <property type="match status" value="1"/>
</dbReference>
<reference evidence="5" key="3">
    <citation type="submission" date="2025-08" db="UniProtKB">
        <authorList>
            <consortium name="Ensembl"/>
        </authorList>
    </citation>
    <scope>IDENTIFICATION</scope>
</reference>
<proteinExistence type="predicted"/>